<comment type="caution">
    <text evidence="2">The sequence shown here is derived from an EMBL/GenBank/DDBJ whole genome shotgun (WGS) entry which is preliminary data.</text>
</comment>
<proteinExistence type="predicted"/>
<accession>A0A657LPT6</accession>
<protein>
    <submittedName>
        <fullName evidence="2">Uncharacterized protein</fullName>
    </submittedName>
</protein>
<feature type="region of interest" description="Disordered" evidence="1">
    <location>
        <begin position="41"/>
        <end position="68"/>
    </location>
</feature>
<dbReference type="RefSeq" id="WP_071835743.1">
    <property type="nucleotide sequence ID" value="NZ_LSRP01000148.1"/>
</dbReference>
<sequence>MALTLATVLTLAATAPRAQDAGILPANVIFVTSTGYWEDSGDPLEALAPSTSPSSAQTAPAAETPEEAAPLQRGYYKLIAVRQTDGTAQIHLQQIASSAEGPKVVSSAELEEFSNLKAYVTDIRPESSTGVSLQPGLFATVYLKTDPQAAEPDSWTVLIDDIGDIKVERATN</sequence>
<name>A0A657LPT6_9HYPH</name>
<keyword evidence="3" id="KW-1185">Reference proteome</keyword>
<evidence type="ECO:0000313" key="3">
    <source>
        <dbReference type="Proteomes" id="UP000182661"/>
    </source>
</evidence>
<evidence type="ECO:0000313" key="2">
    <source>
        <dbReference type="EMBL" id="OJF90097.1"/>
    </source>
</evidence>
<dbReference type="OrthoDB" id="8115116at2"/>
<dbReference type="Proteomes" id="UP000182661">
    <property type="component" value="Unassembled WGS sequence"/>
</dbReference>
<organism evidence="2 3">
    <name type="scientific">Pararhizobium antarcticum</name>
    <dbReference type="NCBI Taxonomy" id="1798805"/>
    <lineage>
        <taxon>Bacteria</taxon>
        <taxon>Pseudomonadati</taxon>
        <taxon>Pseudomonadota</taxon>
        <taxon>Alphaproteobacteria</taxon>
        <taxon>Hyphomicrobiales</taxon>
        <taxon>Rhizobiaceae</taxon>
        <taxon>Rhizobium/Agrobacterium group</taxon>
        <taxon>Pararhizobium</taxon>
    </lineage>
</organism>
<feature type="compositionally biased region" description="Low complexity" evidence="1">
    <location>
        <begin position="43"/>
        <end position="68"/>
    </location>
</feature>
<reference evidence="2 3" key="1">
    <citation type="submission" date="2016-02" db="EMBL/GenBank/DDBJ databases">
        <title>Genome sequencing of a beta-galactosidase producing bacteria Rhizobium sp. 59.</title>
        <authorList>
            <person name="Wang D."/>
            <person name="Kot W."/>
            <person name="Qin Y."/>
            <person name="Hansen L."/>
            <person name="Naqvi K."/>
            <person name="Rensing C."/>
        </authorList>
    </citation>
    <scope>NUCLEOTIDE SEQUENCE [LARGE SCALE GENOMIC DNA]</scope>
    <source>
        <strain evidence="2 3">59</strain>
    </source>
</reference>
<dbReference type="EMBL" id="LSRP01000148">
    <property type="protein sequence ID" value="OJF90097.1"/>
    <property type="molecule type" value="Genomic_DNA"/>
</dbReference>
<dbReference type="AlphaFoldDB" id="A0A657LPT6"/>
<gene>
    <name evidence="2" type="ORF">AX760_24570</name>
</gene>
<evidence type="ECO:0000256" key="1">
    <source>
        <dbReference type="SAM" id="MobiDB-lite"/>
    </source>
</evidence>